<organism evidence="1 2">
    <name type="scientific">Cereibacter sphaeroides (strain ATCC 17023 / DSM 158 / JCM 6121 / CCUG 31486 / LMG 2827 / NBRC 12203 / NCIMB 8253 / ATH 2.4.1.)</name>
    <name type="common">Rhodobacter sphaeroides</name>
    <dbReference type="NCBI Taxonomy" id="272943"/>
    <lineage>
        <taxon>Bacteria</taxon>
        <taxon>Pseudomonadati</taxon>
        <taxon>Pseudomonadota</taxon>
        <taxon>Alphaproteobacteria</taxon>
        <taxon>Rhodobacterales</taxon>
        <taxon>Paracoccaceae</taxon>
        <taxon>Cereibacter</taxon>
    </lineage>
</organism>
<dbReference type="KEGG" id="rsp:RSP_6223"/>
<protein>
    <submittedName>
        <fullName evidence="1">Uncharacterized protein</fullName>
    </submittedName>
</protein>
<reference evidence="2" key="1">
    <citation type="submission" date="2005-09" db="EMBL/GenBank/DDBJ databases">
        <title>Complete sequence of chromosome 1 of Rhodobacter sphaeroides 2.4.1.</title>
        <authorList>
            <person name="Copeland A."/>
            <person name="Lucas S."/>
            <person name="Lapidus A."/>
            <person name="Barry K."/>
            <person name="Detter J.C."/>
            <person name="Glavina T."/>
            <person name="Hammon N."/>
            <person name="Israni S."/>
            <person name="Pitluck S."/>
            <person name="Richardson P."/>
            <person name="Mackenzie C."/>
            <person name="Choudhary M."/>
            <person name="Larimer F."/>
            <person name="Hauser L.J."/>
            <person name="Land M."/>
            <person name="Donohue T.J."/>
            <person name="Kaplan S."/>
        </authorList>
    </citation>
    <scope>NUCLEOTIDE SEQUENCE [LARGE SCALE GENOMIC DNA]</scope>
    <source>
        <strain evidence="2">ATCC 17023 / DSM 158 / JCM 6121 / CCUG 31486 / LMG 2827 / NBRC 12203 / NCIMB 8253 / ATH 2.4.1.</strain>
    </source>
</reference>
<keyword evidence="2" id="KW-1185">Reference proteome</keyword>
<gene>
    <name evidence="1" type="ORF">RSP_6223</name>
</gene>
<sequence length="53" mass="5878">MSHYLPDDVYRALVARLMADPAPGLDRRSHIVTTLGEVADLWPESVRDEAEAA</sequence>
<dbReference type="RefSeq" id="WP_011337415.1">
    <property type="nucleotide sequence ID" value="NC_007493.2"/>
</dbReference>
<dbReference type="EMBL" id="CP000143">
    <property type="protein sequence ID" value="ABA78505.1"/>
    <property type="molecule type" value="Genomic_DNA"/>
</dbReference>
<dbReference type="EnsemblBacteria" id="ABA78505">
    <property type="protein sequence ID" value="ABA78505"/>
    <property type="gene ID" value="RSP_6223"/>
</dbReference>
<evidence type="ECO:0000313" key="2">
    <source>
        <dbReference type="Proteomes" id="UP000002703"/>
    </source>
</evidence>
<dbReference type="OrthoDB" id="8456433at2"/>
<evidence type="ECO:0000313" key="1">
    <source>
        <dbReference type="EMBL" id="ABA78505.1"/>
    </source>
</evidence>
<dbReference type="STRING" id="272943.RSP_6223"/>
<accession>Q3J3X9</accession>
<dbReference type="AlphaFoldDB" id="Q3J3X9"/>
<dbReference type="PATRIC" id="fig|272943.9.peg.1263"/>
<name>Q3J3X9_CERS4</name>
<dbReference type="Proteomes" id="UP000002703">
    <property type="component" value="Chromosome 1"/>
</dbReference>
<dbReference type="GeneID" id="44157324"/>
<proteinExistence type="predicted"/>